<name>A0A916WTA3_9SPHN</name>
<comment type="caution">
    <text evidence="2">The sequence shown here is derived from an EMBL/GenBank/DDBJ whole genome shotgun (WGS) entry which is preliminary data.</text>
</comment>
<dbReference type="EMBL" id="BMIH01000002">
    <property type="protein sequence ID" value="GGB27730.1"/>
    <property type="molecule type" value="Genomic_DNA"/>
</dbReference>
<dbReference type="AlphaFoldDB" id="A0A916WTA3"/>
<dbReference type="Proteomes" id="UP000623067">
    <property type="component" value="Unassembled WGS sequence"/>
</dbReference>
<dbReference type="CDD" id="cd00161">
    <property type="entry name" value="beta-trefoil_Ricin-like"/>
    <property type="match status" value="1"/>
</dbReference>
<keyword evidence="3" id="KW-1185">Reference proteome</keyword>
<gene>
    <name evidence="2" type="ORF">GCM10011380_16690</name>
</gene>
<feature type="domain" description="Ricin B lectin" evidence="1">
    <location>
        <begin position="251"/>
        <end position="302"/>
    </location>
</feature>
<dbReference type="InterPro" id="IPR035992">
    <property type="entry name" value="Ricin_B-like_lectins"/>
</dbReference>
<evidence type="ECO:0000259" key="1">
    <source>
        <dbReference type="Pfam" id="PF14200"/>
    </source>
</evidence>
<reference evidence="2" key="2">
    <citation type="submission" date="2020-09" db="EMBL/GenBank/DDBJ databases">
        <authorList>
            <person name="Sun Q."/>
            <person name="Zhou Y."/>
        </authorList>
    </citation>
    <scope>NUCLEOTIDE SEQUENCE</scope>
    <source>
        <strain evidence="2">CGMCC 1.15330</strain>
    </source>
</reference>
<dbReference type="Pfam" id="PF14200">
    <property type="entry name" value="RicinB_lectin_2"/>
    <property type="match status" value="1"/>
</dbReference>
<evidence type="ECO:0000313" key="2">
    <source>
        <dbReference type="EMBL" id="GGB27730.1"/>
    </source>
</evidence>
<proteinExistence type="predicted"/>
<accession>A0A916WTA3</accession>
<organism evidence="2 3">
    <name type="scientific">Sphingomonas metalli</name>
    <dbReference type="NCBI Taxonomy" id="1779358"/>
    <lineage>
        <taxon>Bacteria</taxon>
        <taxon>Pseudomonadati</taxon>
        <taxon>Pseudomonadota</taxon>
        <taxon>Alphaproteobacteria</taxon>
        <taxon>Sphingomonadales</taxon>
        <taxon>Sphingomonadaceae</taxon>
        <taxon>Sphingomonas</taxon>
    </lineage>
</organism>
<protein>
    <recommendedName>
        <fullName evidence="1">Ricin B lectin domain-containing protein</fullName>
    </recommendedName>
</protein>
<dbReference type="SUPFAM" id="SSF50370">
    <property type="entry name" value="Ricin B-like lectins"/>
    <property type="match status" value="1"/>
</dbReference>
<evidence type="ECO:0000313" key="3">
    <source>
        <dbReference type="Proteomes" id="UP000623067"/>
    </source>
</evidence>
<dbReference type="PROSITE" id="PS50231">
    <property type="entry name" value="RICIN_B_LECTIN"/>
    <property type="match status" value="1"/>
</dbReference>
<sequence>MPGPTAAPTPTPTAAPDLYVPGGLSWSFAGDIPDAVRPGIRDAMDWAINHTNTLADYRGMVTVTYNAGTPTAEAGYQWRIQFGGAIGRRVALHELAHWLGSGTYSGWRALLAEGRFTGPIATARVKAFEGPDAVLNADGQHFWPYGLNYDREFVDPQRNVAMVAAQRADMGLSDGAAAIAGTRRFVNRSSSLWLDGRGTAPAASATGQDWTVAYADGFVTLAEPGGRRIDSLGATADGAATGLAAASGQPAQQWEMMPTDGGWFLLRNRLTGKCLDNVGELSGGAPIRVWSCGGHPNQQWHLAR</sequence>
<dbReference type="SUPFAM" id="SSF55486">
    <property type="entry name" value="Metalloproteases ('zincins'), catalytic domain"/>
    <property type="match status" value="1"/>
</dbReference>
<dbReference type="InterPro" id="IPR000772">
    <property type="entry name" value="Ricin_B_lectin"/>
</dbReference>
<reference evidence="2" key="1">
    <citation type="journal article" date="2014" name="Int. J. Syst. Evol. Microbiol.">
        <title>Complete genome sequence of Corynebacterium casei LMG S-19264T (=DSM 44701T), isolated from a smear-ripened cheese.</title>
        <authorList>
            <consortium name="US DOE Joint Genome Institute (JGI-PGF)"/>
            <person name="Walter F."/>
            <person name="Albersmeier A."/>
            <person name="Kalinowski J."/>
            <person name="Ruckert C."/>
        </authorList>
    </citation>
    <scope>NUCLEOTIDE SEQUENCE</scope>
    <source>
        <strain evidence="2">CGMCC 1.15330</strain>
    </source>
</reference>
<dbReference type="Gene3D" id="2.80.10.50">
    <property type="match status" value="1"/>
</dbReference>